<name>A0ABQ5IXB8_9ASTR</name>
<dbReference type="Proteomes" id="UP001151760">
    <property type="component" value="Unassembled WGS sequence"/>
</dbReference>
<proteinExistence type="predicted"/>
<reference evidence="1" key="2">
    <citation type="submission" date="2022-01" db="EMBL/GenBank/DDBJ databases">
        <authorList>
            <person name="Yamashiro T."/>
            <person name="Shiraishi A."/>
            <person name="Satake H."/>
            <person name="Nakayama K."/>
        </authorList>
    </citation>
    <scope>NUCLEOTIDE SEQUENCE</scope>
</reference>
<protein>
    <submittedName>
        <fullName evidence="1">Uncharacterized protein</fullName>
    </submittedName>
</protein>
<evidence type="ECO:0000313" key="1">
    <source>
        <dbReference type="EMBL" id="GJU04340.1"/>
    </source>
</evidence>
<dbReference type="EMBL" id="BQNB010021238">
    <property type="protein sequence ID" value="GJU04340.1"/>
    <property type="molecule type" value="Genomic_DNA"/>
</dbReference>
<sequence length="93" mass="10216">MHRTKEPSQADLDLDIGNEARRWKMAAWSKSVVCTRVIVLDKLIQRAASQLSDELPESREAACALLLFLESVSVGIRLPVSVVRLSVSVGINA</sequence>
<keyword evidence="2" id="KW-1185">Reference proteome</keyword>
<accession>A0ABQ5IXB8</accession>
<organism evidence="1 2">
    <name type="scientific">Tanacetum coccineum</name>
    <dbReference type="NCBI Taxonomy" id="301880"/>
    <lineage>
        <taxon>Eukaryota</taxon>
        <taxon>Viridiplantae</taxon>
        <taxon>Streptophyta</taxon>
        <taxon>Embryophyta</taxon>
        <taxon>Tracheophyta</taxon>
        <taxon>Spermatophyta</taxon>
        <taxon>Magnoliopsida</taxon>
        <taxon>eudicotyledons</taxon>
        <taxon>Gunneridae</taxon>
        <taxon>Pentapetalae</taxon>
        <taxon>asterids</taxon>
        <taxon>campanulids</taxon>
        <taxon>Asterales</taxon>
        <taxon>Asteraceae</taxon>
        <taxon>Asteroideae</taxon>
        <taxon>Anthemideae</taxon>
        <taxon>Anthemidinae</taxon>
        <taxon>Tanacetum</taxon>
    </lineage>
</organism>
<reference evidence="1" key="1">
    <citation type="journal article" date="2022" name="Int. J. Mol. Sci.">
        <title>Draft Genome of Tanacetum Coccineum: Genomic Comparison of Closely Related Tanacetum-Family Plants.</title>
        <authorList>
            <person name="Yamashiro T."/>
            <person name="Shiraishi A."/>
            <person name="Nakayama K."/>
            <person name="Satake H."/>
        </authorList>
    </citation>
    <scope>NUCLEOTIDE SEQUENCE</scope>
</reference>
<gene>
    <name evidence="1" type="ORF">Tco_1114678</name>
</gene>
<comment type="caution">
    <text evidence="1">The sequence shown here is derived from an EMBL/GenBank/DDBJ whole genome shotgun (WGS) entry which is preliminary data.</text>
</comment>
<evidence type="ECO:0000313" key="2">
    <source>
        <dbReference type="Proteomes" id="UP001151760"/>
    </source>
</evidence>